<name>A0A0R2B6F7_9LACO</name>
<evidence type="ECO:0000313" key="5">
    <source>
        <dbReference type="EMBL" id="KRM74959.1"/>
    </source>
</evidence>
<dbReference type="PATRIC" id="fig|1423772.3.peg.277"/>
<dbReference type="PROSITE" id="PS00893">
    <property type="entry name" value="NUDIX_BOX"/>
    <property type="match status" value="1"/>
</dbReference>
<dbReference type="InterPro" id="IPR000086">
    <property type="entry name" value="NUDIX_hydrolase_dom"/>
</dbReference>
<dbReference type="Proteomes" id="UP000051612">
    <property type="component" value="Unassembled WGS sequence"/>
</dbReference>
<gene>
    <name evidence="5" type="ORF">FC48_GL000252</name>
</gene>
<dbReference type="EMBL" id="AYYN01000082">
    <property type="protein sequence ID" value="KRM74959.1"/>
    <property type="molecule type" value="Genomic_DNA"/>
</dbReference>
<dbReference type="PANTHER" id="PTHR43046:SF2">
    <property type="entry name" value="8-OXO-DGTP DIPHOSPHATASE-RELATED"/>
    <property type="match status" value="1"/>
</dbReference>
<comment type="similarity">
    <text evidence="3">Belongs to the Nudix hydrolase family.</text>
</comment>
<dbReference type="PROSITE" id="PS51462">
    <property type="entry name" value="NUDIX"/>
    <property type="match status" value="1"/>
</dbReference>
<keyword evidence="2 3" id="KW-0378">Hydrolase</keyword>
<dbReference type="InterPro" id="IPR020084">
    <property type="entry name" value="NUDIX_hydrolase_CS"/>
</dbReference>
<organism evidence="5 6">
    <name type="scientific">Ligilactobacillus murinus DSM 20452 = NBRC 14221</name>
    <dbReference type="NCBI Taxonomy" id="1423772"/>
    <lineage>
        <taxon>Bacteria</taxon>
        <taxon>Bacillati</taxon>
        <taxon>Bacillota</taxon>
        <taxon>Bacilli</taxon>
        <taxon>Lactobacillales</taxon>
        <taxon>Lactobacillaceae</taxon>
        <taxon>Ligilactobacillus</taxon>
    </lineage>
</organism>
<feature type="domain" description="Nudix hydrolase" evidence="4">
    <location>
        <begin position="18"/>
        <end position="151"/>
    </location>
</feature>
<dbReference type="PANTHER" id="PTHR43046">
    <property type="entry name" value="GDP-MANNOSE MANNOSYL HYDROLASE"/>
    <property type="match status" value="1"/>
</dbReference>
<protein>
    <recommendedName>
        <fullName evidence="4">Nudix hydrolase domain-containing protein</fullName>
    </recommendedName>
</protein>
<dbReference type="Pfam" id="PF00293">
    <property type="entry name" value="NUDIX"/>
    <property type="match status" value="1"/>
</dbReference>
<evidence type="ECO:0000256" key="1">
    <source>
        <dbReference type="ARBA" id="ARBA00001946"/>
    </source>
</evidence>
<proteinExistence type="inferred from homology"/>
<sequence>MKGIPEYVIKMRQKIGHERLLLVGACVILENSTGKILLQQRTSGEWGLPGGLLELGESLAQTAIREVKEETGLSVTELRQLHTFSGEYSYATLKNQDKIYMVTTLYQVTKYHGTLVTDRDESLQFKYFSYDKLPKNFAGNYKRYLNYYLENVKGQESKGSPKQ</sequence>
<comment type="cofactor">
    <cofactor evidence="1">
        <name>Mg(2+)</name>
        <dbReference type="ChEBI" id="CHEBI:18420"/>
    </cofactor>
</comment>
<evidence type="ECO:0000259" key="4">
    <source>
        <dbReference type="PROSITE" id="PS51462"/>
    </source>
</evidence>
<dbReference type="SUPFAM" id="SSF55811">
    <property type="entry name" value="Nudix"/>
    <property type="match status" value="1"/>
</dbReference>
<dbReference type="GO" id="GO:0016787">
    <property type="term" value="F:hydrolase activity"/>
    <property type="evidence" value="ECO:0007669"/>
    <property type="project" value="UniProtKB-KW"/>
</dbReference>
<comment type="caution">
    <text evidence="5">The sequence shown here is derived from an EMBL/GenBank/DDBJ whole genome shotgun (WGS) entry which is preliminary data.</text>
</comment>
<dbReference type="AlphaFoldDB" id="A0A0R2B6F7"/>
<reference evidence="5 6" key="1">
    <citation type="journal article" date="2015" name="Genome Announc.">
        <title>Expanding the biotechnology potential of lactobacilli through comparative genomics of 213 strains and associated genera.</title>
        <authorList>
            <person name="Sun Z."/>
            <person name="Harris H.M."/>
            <person name="McCann A."/>
            <person name="Guo C."/>
            <person name="Argimon S."/>
            <person name="Zhang W."/>
            <person name="Yang X."/>
            <person name="Jeffery I.B."/>
            <person name="Cooney J.C."/>
            <person name="Kagawa T.F."/>
            <person name="Liu W."/>
            <person name="Song Y."/>
            <person name="Salvetti E."/>
            <person name="Wrobel A."/>
            <person name="Rasinkangas P."/>
            <person name="Parkhill J."/>
            <person name="Rea M.C."/>
            <person name="O'Sullivan O."/>
            <person name="Ritari J."/>
            <person name="Douillard F.P."/>
            <person name="Paul Ross R."/>
            <person name="Yang R."/>
            <person name="Briner A.E."/>
            <person name="Felis G.E."/>
            <person name="de Vos W.M."/>
            <person name="Barrangou R."/>
            <person name="Klaenhammer T.R."/>
            <person name="Caufield P.W."/>
            <person name="Cui Y."/>
            <person name="Zhang H."/>
            <person name="O'Toole P.W."/>
        </authorList>
    </citation>
    <scope>NUCLEOTIDE SEQUENCE [LARGE SCALE GENOMIC DNA]</scope>
    <source>
        <strain evidence="5 6">DSM 20452</strain>
    </source>
</reference>
<evidence type="ECO:0000256" key="2">
    <source>
        <dbReference type="ARBA" id="ARBA00022801"/>
    </source>
</evidence>
<dbReference type="RefSeq" id="WP_056959066.1">
    <property type="nucleotide sequence ID" value="NZ_AYYN01000082.1"/>
</dbReference>
<dbReference type="PRINTS" id="PR00502">
    <property type="entry name" value="NUDIXFAMILY"/>
</dbReference>
<evidence type="ECO:0000256" key="3">
    <source>
        <dbReference type="RuleBase" id="RU003476"/>
    </source>
</evidence>
<evidence type="ECO:0000313" key="6">
    <source>
        <dbReference type="Proteomes" id="UP000051612"/>
    </source>
</evidence>
<dbReference type="InterPro" id="IPR015797">
    <property type="entry name" value="NUDIX_hydrolase-like_dom_sf"/>
</dbReference>
<dbReference type="Gene3D" id="3.90.79.10">
    <property type="entry name" value="Nucleoside Triphosphate Pyrophosphohydrolase"/>
    <property type="match status" value="1"/>
</dbReference>
<accession>A0A0R2B6F7</accession>
<dbReference type="InterPro" id="IPR020476">
    <property type="entry name" value="Nudix_hydrolase"/>
</dbReference>